<dbReference type="GO" id="GO:0046872">
    <property type="term" value="F:metal ion binding"/>
    <property type="evidence" value="ECO:0007669"/>
    <property type="project" value="UniProtKB-KW"/>
</dbReference>
<keyword evidence="3" id="KW-0378">Hydrolase</keyword>
<dbReference type="InterPro" id="IPR004881">
    <property type="entry name" value="Ribosome_biogen_GTPase_RsgA"/>
</dbReference>
<evidence type="ECO:0000259" key="4">
    <source>
        <dbReference type="PROSITE" id="PS50936"/>
    </source>
</evidence>
<feature type="domain" description="CP-type G" evidence="5">
    <location>
        <begin position="106"/>
        <end position="270"/>
    </location>
</feature>
<dbReference type="PROSITE" id="PS50936">
    <property type="entry name" value="ENGC_GTPASE"/>
    <property type="match status" value="1"/>
</dbReference>
<dbReference type="PROSITE" id="PS51721">
    <property type="entry name" value="G_CP"/>
    <property type="match status" value="1"/>
</dbReference>
<keyword evidence="7" id="KW-1185">Reference proteome</keyword>
<keyword evidence="3" id="KW-0699">rRNA-binding</keyword>
<reference evidence="6" key="2">
    <citation type="submission" date="2020-09" db="EMBL/GenBank/DDBJ databases">
        <authorList>
            <person name="Sun Q."/>
            <person name="Zhou Y."/>
        </authorList>
    </citation>
    <scope>NUCLEOTIDE SEQUENCE</scope>
    <source>
        <strain evidence="6">CGMCC 1.14988</strain>
    </source>
</reference>
<evidence type="ECO:0000256" key="2">
    <source>
        <dbReference type="ARBA" id="ARBA00023134"/>
    </source>
</evidence>
<organism evidence="6 7">
    <name type="scientific">Egicoccus halophilus</name>
    <dbReference type="NCBI Taxonomy" id="1670830"/>
    <lineage>
        <taxon>Bacteria</taxon>
        <taxon>Bacillati</taxon>
        <taxon>Actinomycetota</taxon>
        <taxon>Nitriliruptoria</taxon>
        <taxon>Egicoccales</taxon>
        <taxon>Egicoccaceae</taxon>
        <taxon>Egicoccus</taxon>
    </lineage>
</organism>
<dbReference type="EMBL" id="BMHA01000004">
    <property type="protein sequence ID" value="GGI05216.1"/>
    <property type="molecule type" value="Genomic_DNA"/>
</dbReference>
<keyword evidence="3" id="KW-0479">Metal-binding</keyword>
<feature type="binding site" evidence="3">
    <location>
        <position position="299"/>
    </location>
    <ligand>
        <name>Zn(2+)</name>
        <dbReference type="ChEBI" id="CHEBI:29105"/>
    </ligand>
</feature>
<dbReference type="GO" id="GO:0005525">
    <property type="term" value="F:GTP binding"/>
    <property type="evidence" value="ECO:0007669"/>
    <property type="project" value="UniProtKB-UniRule"/>
</dbReference>
<comment type="similarity">
    <text evidence="3">Belongs to the TRAFAC class YlqF/YawG GTPase family. RsgA subfamily.</text>
</comment>
<sequence>MPRIDIESLEDEWEEDHHLLSQRRRSDPLSQAAKDRIEDYDEGRIVAVDKGQVRVLFEGEILPARFSGAMRGTKLVVGDRVRVRPPRHETDEARIVELLARETVLLRTADDALDDERVVVANADTVAVVLAADYLDVGTRFLDRVMVAASVGGMDTVLCINKVDLVEDRSTVAEVAARYEAMGVRVEVTSAETGEGLDALAQVLTGCWTTFTGHSGVGKTSLFNRLVPEAGRAVGEIGRFGGRHTTVSARAMLIPALDAWLVDTPGVRSFGLGTLRPEELADHFPELAALDCGLDDCLHEGEPGCVLRDTTLHPARLESYRRLLAALREAA</sequence>
<dbReference type="GO" id="GO:0005737">
    <property type="term" value="C:cytoplasm"/>
    <property type="evidence" value="ECO:0007669"/>
    <property type="project" value="UniProtKB-SubCell"/>
</dbReference>
<keyword evidence="3" id="KW-0694">RNA-binding</keyword>
<dbReference type="GO" id="GO:0042274">
    <property type="term" value="P:ribosomal small subunit biogenesis"/>
    <property type="evidence" value="ECO:0007669"/>
    <property type="project" value="UniProtKB-UniRule"/>
</dbReference>
<dbReference type="NCBIfam" id="TIGR00157">
    <property type="entry name" value="ribosome small subunit-dependent GTPase A"/>
    <property type="match status" value="1"/>
</dbReference>
<dbReference type="InterPro" id="IPR010914">
    <property type="entry name" value="RsgA_GTPase_dom"/>
</dbReference>
<dbReference type="InterPro" id="IPR027417">
    <property type="entry name" value="P-loop_NTPase"/>
</dbReference>
<keyword evidence="1 3" id="KW-0547">Nucleotide-binding</keyword>
<keyword evidence="3" id="KW-0690">Ribosome biogenesis</keyword>
<dbReference type="PANTHER" id="PTHR32120:SF11">
    <property type="entry name" value="SMALL RIBOSOMAL SUBUNIT BIOGENESIS GTPASE RSGA 1, MITOCHONDRIAL-RELATED"/>
    <property type="match status" value="1"/>
</dbReference>
<name>A0A8J3A712_9ACTN</name>
<protein>
    <recommendedName>
        <fullName evidence="3">Small ribosomal subunit biogenesis GTPase RsgA</fullName>
        <ecNumber evidence="3">3.6.1.-</ecNumber>
    </recommendedName>
</protein>
<dbReference type="HAMAP" id="MF_01820">
    <property type="entry name" value="GTPase_RsgA"/>
    <property type="match status" value="1"/>
</dbReference>
<dbReference type="RefSeq" id="WP_165403945.1">
    <property type="nucleotide sequence ID" value="NZ_BMHA01000004.1"/>
</dbReference>
<dbReference type="GO" id="GO:0019843">
    <property type="term" value="F:rRNA binding"/>
    <property type="evidence" value="ECO:0007669"/>
    <property type="project" value="UniProtKB-KW"/>
</dbReference>
<comment type="subcellular location">
    <subcellularLocation>
        <location evidence="3">Cytoplasm</location>
    </subcellularLocation>
</comment>
<dbReference type="SUPFAM" id="SSF52540">
    <property type="entry name" value="P-loop containing nucleoside triphosphate hydrolases"/>
    <property type="match status" value="1"/>
</dbReference>
<comment type="function">
    <text evidence="3">One of several proteins that assist in the late maturation steps of the functional core of the 30S ribosomal subunit. Helps release RbfA from mature subunits. May play a role in the assembly of ribosomal proteins into the subunit. Circularly permuted GTPase that catalyzes slow GTP hydrolysis, GTPase activity is stimulated by the 30S ribosomal subunit.</text>
</comment>
<proteinExistence type="inferred from homology"/>
<dbReference type="CDD" id="cd01854">
    <property type="entry name" value="YjeQ_EngC"/>
    <property type="match status" value="1"/>
</dbReference>
<keyword evidence="3" id="KW-0862">Zinc</keyword>
<comment type="caution">
    <text evidence="6">The sequence shown here is derived from an EMBL/GenBank/DDBJ whole genome shotgun (WGS) entry which is preliminary data.</text>
</comment>
<feature type="binding site" evidence="3">
    <location>
        <position position="297"/>
    </location>
    <ligand>
        <name>Zn(2+)</name>
        <dbReference type="ChEBI" id="CHEBI:29105"/>
    </ligand>
</feature>
<dbReference type="GO" id="GO:0003924">
    <property type="term" value="F:GTPase activity"/>
    <property type="evidence" value="ECO:0007669"/>
    <property type="project" value="UniProtKB-UniRule"/>
</dbReference>
<evidence type="ECO:0000256" key="1">
    <source>
        <dbReference type="ARBA" id="ARBA00022741"/>
    </source>
</evidence>
<dbReference type="Pfam" id="PF03193">
    <property type="entry name" value="RsgA_GTPase"/>
    <property type="match status" value="1"/>
</dbReference>
<evidence type="ECO:0000313" key="7">
    <source>
        <dbReference type="Proteomes" id="UP000650511"/>
    </source>
</evidence>
<dbReference type="Gene3D" id="1.10.40.50">
    <property type="entry name" value="Probable gtpase engc, domain 3"/>
    <property type="match status" value="1"/>
</dbReference>
<dbReference type="Gene3D" id="3.40.50.300">
    <property type="entry name" value="P-loop containing nucleotide triphosphate hydrolases"/>
    <property type="match status" value="1"/>
</dbReference>
<feature type="domain" description="EngC GTPase" evidence="4">
    <location>
        <begin position="121"/>
        <end position="268"/>
    </location>
</feature>
<dbReference type="EC" id="3.6.1.-" evidence="3"/>
<evidence type="ECO:0000259" key="5">
    <source>
        <dbReference type="PROSITE" id="PS51721"/>
    </source>
</evidence>
<keyword evidence="2 3" id="KW-0342">GTP-binding</keyword>
<dbReference type="PANTHER" id="PTHR32120">
    <property type="entry name" value="SMALL RIBOSOMAL SUBUNIT BIOGENESIS GTPASE RSGA"/>
    <property type="match status" value="1"/>
</dbReference>
<accession>A0A8J3A712</accession>
<dbReference type="Proteomes" id="UP000650511">
    <property type="component" value="Unassembled WGS sequence"/>
</dbReference>
<reference evidence="6" key="1">
    <citation type="journal article" date="2014" name="Int. J. Syst. Evol. Microbiol.">
        <title>Complete genome sequence of Corynebacterium casei LMG S-19264T (=DSM 44701T), isolated from a smear-ripened cheese.</title>
        <authorList>
            <consortium name="US DOE Joint Genome Institute (JGI-PGF)"/>
            <person name="Walter F."/>
            <person name="Albersmeier A."/>
            <person name="Kalinowski J."/>
            <person name="Ruckert C."/>
        </authorList>
    </citation>
    <scope>NUCLEOTIDE SEQUENCE</scope>
    <source>
        <strain evidence="6">CGMCC 1.14988</strain>
    </source>
</reference>
<feature type="binding site" evidence="3">
    <location>
        <position position="305"/>
    </location>
    <ligand>
        <name>Zn(2+)</name>
        <dbReference type="ChEBI" id="CHEBI:29105"/>
    </ligand>
</feature>
<dbReference type="AlphaFoldDB" id="A0A8J3A712"/>
<feature type="binding site" evidence="3">
    <location>
        <begin position="213"/>
        <end position="221"/>
    </location>
    <ligand>
        <name>GTP</name>
        <dbReference type="ChEBI" id="CHEBI:37565"/>
    </ligand>
</feature>
<evidence type="ECO:0000256" key="3">
    <source>
        <dbReference type="HAMAP-Rule" id="MF_01820"/>
    </source>
</evidence>
<dbReference type="InterPro" id="IPR030378">
    <property type="entry name" value="G_CP_dom"/>
</dbReference>
<comment type="cofactor">
    <cofactor evidence="3">
        <name>Zn(2+)</name>
        <dbReference type="ChEBI" id="CHEBI:29105"/>
    </cofactor>
    <text evidence="3">Binds 1 zinc ion per subunit.</text>
</comment>
<feature type="binding site" evidence="3">
    <location>
        <begin position="161"/>
        <end position="164"/>
    </location>
    <ligand>
        <name>GTP</name>
        <dbReference type="ChEBI" id="CHEBI:37565"/>
    </ligand>
</feature>
<comment type="subunit">
    <text evidence="3">Monomer. Associates with 30S ribosomal subunit, binds 16S rRNA.</text>
</comment>
<feature type="binding site" evidence="3">
    <location>
        <position position="292"/>
    </location>
    <ligand>
        <name>Zn(2+)</name>
        <dbReference type="ChEBI" id="CHEBI:29105"/>
    </ligand>
</feature>
<evidence type="ECO:0000313" key="6">
    <source>
        <dbReference type="EMBL" id="GGI05216.1"/>
    </source>
</evidence>
<dbReference type="SUPFAM" id="SSF50249">
    <property type="entry name" value="Nucleic acid-binding proteins"/>
    <property type="match status" value="1"/>
</dbReference>
<gene>
    <name evidence="3 6" type="primary">rsgA</name>
    <name evidence="6" type="ORF">GCM10011354_12990</name>
</gene>
<dbReference type="InterPro" id="IPR012340">
    <property type="entry name" value="NA-bd_OB-fold"/>
</dbReference>
<keyword evidence="3" id="KW-0963">Cytoplasm</keyword>